<feature type="region of interest" description="Disordered" evidence="2">
    <location>
        <begin position="282"/>
        <end position="351"/>
    </location>
</feature>
<feature type="compositionally biased region" description="Polar residues" evidence="2">
    <location>
        <begin position="8"/>
        <end position="22"/>
    </location>
</feature>
<reference evidence="3" key="1">
    <citation type="submission" date="2023-06" db="EMBL/GenBank/DDBJ databases">
        <title>Genome-scale phylogeny and comparative genomics of the fungal order Sordariales.</title>
        <authorList>
            <consortium name="Lawrence Berkeley National Laboratory"/>
            <person name="Hensen N."/>
            <person name="Bonometti L."/>
            <person name="Westerberg I."/>
            <person name="Brannstrom I.O."/>
            <person name="Guillou S."/>
            <person name="Cros-Aarteil S."/>
            <person name="Calhoun S."/>
            <person name="Haridas S."/>
            <person name="Kuo A."/>
            <person name="Mondo S."/>
            <person name="Pangilinan J."/>
            <person name="Riley R."/>
            <person name="LaButti K."/>
            <person name="Andreopoulos B."/>
            <person name="Lipzen A."/>
            <person name="Chen C."/>
            <person name="Yanf M."/>
            <person name="Daum C."/>
            <person name="Ng V."/>
            <person name="Clum A."/>
            <person name="Steindorff A."/>
            <person name="Ohm R."/>
            <person name="Martin F."/>
            <person name="Silar P."/>
            <person name="Natvig D."/>
            <person name="Lalanne C."/>
            <person name="Gautier V."/>
            <person name="Ament-velasquez S.L."/>
            <person name="Kruys A."/>
            <person name="Hutchinson M.I."/>
            <person name="Powell A.J."/>
            <person name="Barry K."/>
            <person name="Miller A.N."/>
            <person name="Grigoriev I.V."/>
            <person name="Debuchy R."/>
            <person name="Gladieux P."/>
            <person name="Thoren M.H."/>
            <person name="Johannesson H."/>
        </authorList>
    </citation>
    <scope>NUCLEOTIDE SEQUENCE</scope>
    <source>
        <strain evidence="3">SMH3187-1</strain>
    </source>
</reference>
<feature type="region of interest" description="Disordered" evidence="2">
    <location>
        <begin position="1"/>
        <end position="77"/>
    </location>
</feature>
<evidence type="ECO:0000313" key="3">
    <source>
        <dbReference type="EMBL" id="KAK0753977.1"/>
    </source>
</evidence>
<dbReference type="AlphaFoldDB" id="A0AA40KCQ5"/>
<keyword evidence="4" id="KW-1185">Reference proteome</keyword>
<keyword evidence="1" id="KW-0175">Coiled coil</keyword>
<comment type="caution">
    <text evidence="3">The sequence shown here is derived from an EMBL/GenBank/DDBJ whole genome shotgun (WGS) entry which is preliminary data.</text>
</comment>
<dbReference type="EMBL" id="JAUKUD010000001">
    <property type="protein sequence ID" value="KAK0753977.1"/>
    <property type="molecule type" value="Genomic_DNA"/>
</dbReference>
<evidence type="ECO:0000256" key="1">
    <source>
        <dbReference type="SAM" id="Coils"/>
    </source>
</evidence>
<feature type="coiled-coil region" evidence="1">
    <location>
        <begin position="215"/>
        <end position="249"/>
    </location>
</feature>
<protein>
    <submittedName>
        <fullName evidence="3">Uncharacterized protein</fullName>
    </submittedName>
</protein>
<evidence type="ECO:0000256" key="2">
    <source>
        <dbReference type="SAM" id="MobiDB-lite"/>
    </source>
</evidence>
<dbReference type="Proteomes" id="UP001172155">
    <property type="component" value="Unassembled WGS sequence"/>
</dbReference>
<gene>
    <name evidence="3" type="ORF">B0T18DRAFT_385933</name>
</gene>
<name>A0AA40KCQ5_9PEZI</name>
<evidence type="ECO:0000313" key="4">
    <source>
        <dbReference type="Proteomes" id="UP001172155"/>
    </source>
</evidence>
<proteinExistence type="predicted"/>
<sequence length="443" mass="49435">MKGPGKVMSTSLSSCNRLSPSLTVRLPSTLPQMGTPFPDGTSELGLSSMSSTLRPPSSQSSLPSMERPSDSLGTNSLQESLSSSWASYLSAQHSSRELSALKRSVTEQIDSVKASTRSLQQEALRHQNLVATTLSEFREQSERAAFDLNRLKPLQDSLPALRQELQSHSEKSSKSLGELSDNFSALQERVDGMESLVSKDTKTAQDRYGVALKMIEFLQGELKGLTAEKIALENKLSAVERKVETMEETNRPLPEATVEFLAGIFSRRHDLLRLLDKPVDLAVHPPPVLSEPERTPRRVTRTSTRVTRSATKSLEPANGPEKDNQKFVRKRKGQDPPPPPTSAKRSSSSKQNLGALLLQYKQEYKAHPPASDVMFIRNFLDDVEDADVSRHIQEWLATTISKYVTLKKGLRHNKDINRHINIRPRLTWKEFQKAVIKTPPLPE</sequence>
<feature type="compositionally biased region" description="Low complexity" evidence="2">
    <location>
        <begin position="47"/>
        <end position="66"/>
    </location>
</feature>
<accession>A0AA40KCQ5</accession>
<organism evidence="3 4">
    <name type="scientific">Schizothecium vesticola</name>
    <dbReference type="NCBI Taxonomy" id="314040"/>
    <lineage>
        <taxon>Eukaryota</taxon>
        <taxon>Fungi</taxon>
        <taxon>Dikarya</taxon>
        <taxon>Ascomycota</taxon>
        <taxon>Pezizomycotina</taxon>
        <taxon>Sordariomycetes</taxon>
        <taxon>Sordariomycetidae</taxon>
        <taxon>Sordariales</taxon>
        <taxon>Schizotheciaceae</taxon>
        <taxon>Schizothecium</taxon>
    </lineage>
</organism>